<keyword evidence="2" id="KW-0808">Transferase</keyword>
<evidence type="ECO:0000256" key="3">
    <source>
        <dbReference type="ARBA" id="ARBA00022741"/>
    </source>
</evidence>
<dbReference type="PROSITE" id="PS50127">
    <property type="entry name" value="UBC_2"/>
    <property type="match status" value="1"/>
</dbReference>
<keyword evidence="8" id="KW-1185">Reference proteome</keyword>
<evidence type="ECO:0000256" key="1">
    <source>
        <dbReference type="ARBA" id="ARBA00012486"/>
    </source>
</evidence>
<dbReference type="EC" id="2.3.2.23" evidence="1"/>
<organism evidence="7 8">
    <name type="scientific">Pleurostoma richardsiae</name>
    <dbReference type="NCBI Taxonomy" id="41990"/>
    <lineage>
        <taxon>Eukaryota</taxon>
        <taxon>Fungi</taxon>
        <taxon>Dikarya</taxon>
        <taxon>Ascomycota</taxon>
        <taxon>Pezizomycotina</taxon>
        <taxon>Sordariomycetes</taxon>
        <taxon>Sordariomycetidae</taxon>
        <taxon>Calosphaeriales</taxon>
        <taxon>Pleurostomataceae</taxon>
        <taxon>Pleurostoma</taxon>
    </lineage>
</organism>
<dbReference type="EMBL" id="JANBVO010000031">
    <property type="protein sequence ID" value="KAJ9138099.1"/>
    <property type="molecule type" value="Genomic_DNA"/>
</dbReference>
<comment type="caution">
    <text evidence="7">The sequence shown here is derived from an EMBL/GenBank/DDBJ whole genome shotgun (WGS) entry which is preliminary data.</text>
</comment>
<dbReference type="SMART" id="SM00212">
    <property type="entry name" value="UBCc"/>
    <property type="match status" value="1"/>
</dbReference>
<keyword evidence="5" id="KW-0067">ATP-binding</keyword>
<dbReference type="AlphaFoldDB" id="A0AA38RJB3"/>
<dbReference type="SUPFAM" id="SSF54495">
    <property type="entry name" value="UBC-like"/>
    <property type="match status" value="1"/>
</dbReference>
<dbReference type="Proteomes" id="UP001174694">
    <property type="component" value="Unassembled WGS sequence"/>
</dbReference>
<keyword evidence="4" id="KW-0833">Ubl conjugation pathway</keyword>
<evidence type="ECO:0000256" key="2">
    <source>
        <dbReference type="ARBA" id="ARBA00022679"/>
    </source>
</evidence>
<evidence type="ECO:0000256" key="5">
    <source>
        <dbReference type="ARBA" id="ARBA00022840"/>
    </source>
</evidence>
<evidence type="ECO:0000313" key="7">
    <source>
        <dbReference type="EMBL" id="KAJ9138099.1"/>
    </source>
</evidence>
<dbReference type="PANTHER" id="PTHR24067">
    <property type="entry name" value="UBIQUITIN-CONJUGATING ENZYME E2"/>
    <property type="match status" value="1"/>
</dbReference>
<dbReference type="InterPro" id="IPR050113">
    <property type="entry name" value="Ub_conjugating_enzyme"/>
</dbReference>
<proteinExistence type="predicted"/>
<feature type="domain" description="UBC core" evidence="6">
    <location>
        <begin position="2"/>
        <end position="152"/>
    </location>
</feature>
<evidence type="ECO:0000259" key="6">
    <source>
        <dbReference type="PROSITE" id="PS50127"/>
    </source>
</evidence>
<evidence type="ECO:0000256" key="4">
    <source>
        <dbReference type="ARBA" id="ARBA00022786"/>
    </source>
</evidence>
<name>A0AA38RJB3_9PEZI</name>
<gene>
    <name evidence="7" type="ORF">NKR23_g8614</name>
</gene>
<reference evidence="7" key="1">
    <citation type="submission" date="2022-07" db="EMBL/GenBank/DDBJ databases">
        <title>Fungi with potential for degradation of polypropylene.</title>
        <authorList>
            <person name="Gostincar C."/>
        </authorList>
    </citation>
    <scope>NUCLEOTIDE SEQUENCE</scope>
    <source>
        <strain evidence="7">EXF-13308</strain>
    </source>
</reference>
<accession>A0AA38RJB3</accession>
<sequence>MASHKRIAKELADCAAKPPPGMKIELANESDIHRWHITLAGPPNSVYAGGNFGLIVVLPPDYPFKPPVVTFATRIYHPNVTNDNIGSICLSILKPENWKPASRLLGVLESVRNLLVEPQPDDPLEPRIADEYKNKRSDFEKTAKSYVSRYAKGPVKFENPSGGQGGTSS</sequence>
<dbReference type="InterPro" id="IPR016135">
    <property type="entry name" value="UBQ-conjugating_enzyme/RWD"/>
</dbReference>
<dbReference type="GO" id="GO:0061631">
    <property type="term" value="F:ubiquitin conjugating enzyme activity"/>
    <property type="evidence" value="ECO:0007669"/>
    <property type="project" value="UniProtKB-EC"/>
</dbReference>
<dbReference type="Pfam" id="PF00179">
    <property type="entry name" value="UQ_con"/>
    <property type="match status" value="1"/>
</dbReference>
<dbReference type="GO" id="GO:0005524">
    <property type="term" value="F:ATP binding"/>
    <property type="evidence" value="ECO:0007669"/>
    <property type="project" value="UniProtKB-KW"/>
</dbReference>
<protein>
    <recommendedName>
        <fullName evidence="1">E2 ubiquitin-conjugating enzyme</fullName>
        <ecNumber evidence="1">2.3.2.23</ecNumber>
    </recommendedName>
</protein>
<keyword evidence="3" id="KW-0547">Nucleotide-binding</keyword>
<dbReference type="Gene3D" id="3.10.110.10">
    <property type="entry name" value="Ubiquitin Conjugating Enzyme"/>
    <property type="match status" value="1"/>
</dbReference>
<dbReference type="InterPro" id="IPR000608">
    <property type="entry name" value="UBC"/>
</dbReference>
<dbReference type="FunFam" id="3.10.110.10:FF:000060">
    <property type="entry name" value="Ubiquitin conjugating enzyme (UbcB)"/>
    <property type="match status" value="1"/>
</dbReference>
<evidence type="ECO:0000313" key="8">
    <source>
        <dbReference type="Proteomes" id="UP001174694"/>
    </source>
</evidence>